<accession>A0A5K7XA43</accession>
<evidence type="ECO:0000256" key="6">
    <source>
        <dbReference type="ARBA" id="ARBA00023315"/>
    </source>
</evidence>
<evidence type="ECO:0000256" key="1">
    <source>
        <dbReference type="ARBA" id="ARBA00012156"/>
    </source>
</evidence>
<evidence type="ECO:0000256" key="7">
    <source>
        <dbReference type="ARBA" id="ARBA00048117"/>
    </source>
</evidence>
<dbReference type="PRINTS" id="PR00789">
    <property type="entry name" value="OSIALOPTASE"/>
</dbReference>
<evidence type="ECO:0000256" key="2">
    <source>
        <dbReference type="ARBA" id="ARBA00022679"/>
    </source>
</evidence>
<evidence type="ECO:0000259" key="8">
    <source>
        <dbReference type="Pfam" id="PF00814"/>
    </source>
</evidence>
<keyword evidence="10" id="KW-1185">Reference proteome</keyword>
<dbReference type="EMBL" id="AP021861">
    <property type="protein sequence ID" value="BBO32767.1"/>
    <property type="molecule type" value="Genomic_DNA"/>
</dbReference>
<evidence type="ECO:0000256" key="4">
    <source>
        <dbReference type="ARBA" id="ARBA00022723"/>
    </source>
</evidence>
<evidence type="ECO:0000313" key="9">
    <source>
        <dbReference type="EMBL" id="BBO32767.1"/>
    </source>
</evidence>
<dbReference type="GO" id="GO:0046872">
    <property type="term" value="F:metal ion binding"/>
    <property type="evidence" value="ECO:0007669"/>
    <property type="project" value="UniProtKB-KW"/>
</dbReference>
<dbReference type="InterPro" id="IPR022496">
    <property type="entry name" value="T6A_TsaB"/>
</dbReference>
<dbReference type="PANTHER" id="PTHR11735">
    <property type="entry name" value="TRNA N6-ADENOSINE THREONYLCARBAMOYLTRANSFERASE"/>
    <property type="match status" value="1"/>
</dbReference>
<dbReference type="NCBIfam" id="TIGR03725">
    <property type="entry name" value="T6A_YeaZ"/>
    <property type="match status" value="1"/>
</dbReference>
<proteinExistence type="predicted"/>
<evidence type="ECO:0000313" key="10">
    <source>
        <dbReference type="Proteomes" id="UP000326837"/>
    </source>
</evidence>
<dbReference type="Proteomes" id="UP000326837">
    <property type="component" value="Chromosome"/>
</dbReference>
<dbReference type="Gene3D" id="3.30.420.40">
    <property type="match status" value="2"/>
</dbReference>
<dbReference type="EC" id="2.3.1.234" evidence="1"/>
<dbReference type="InterPro" id="IPR017861">
    <property type="entry name" value="KAE1/TsaD"/>
</dbReference>
<reference evidence="10" key="1">
    <citation type="submission" date="2019-10" db="EMBL/GenBank/DDBJ databases">
        <title>Lacipirellula parvula gen. nov., sp. nov., representing a lineage of planctomycetes widespread in freshwater anoxic habitats, and description of the family Lacipirellulaceae.</title>
        <authorList>
            <person name="Dedysh S.N."/>
            <person name="Kulichevskaya I.S."/>
            <person name="Beletsky A.V."/>
            <person name="Rakitin A.L."/>
            <person name="Mardanov A.V."/>
            <person name="Ivanova A.A."/>
            <person name="Saltykova V.X."/>
            <person name="Rijpstra W.I.C."/>
            <person name="Sinninghe Damste J.S."/>
            <person name="Ravin N.V."/>
        </authorList>
    </citation>
    <scope>NUCLEOTIDE SEQUENCE [LARGE SCALE GENOMIC DNA]</scope>
    <source>
        <strain evidence="10">PX69</strain>
    </source>
</reference>
<dbReference type="SUPFAM" id="SSF53067">
    <property type="entry name" value="Actin-like ATPase domain"/>
    <property type="match status" value="2"/>
</dbReference>
<dbReference type="RefSeq" id="WP_172991969.1">
    <property type="nucleotide sequence ID" value="NZ_AP021861.1"/>
</dbReference>
<protein>
    <recommendedName>
        <fullName evidence="1">N(6)-L-threonylcarbamoyladenine synthase</fullName>
        <ecNumber evidence="1">2.3.1.234</ecNumber>
    </recommendedName>
</protein>
<dbReference type="PANTHER" id="PTHR11735:SF11">
    <property type="entry name" value="TRNA THREONYLCARBAMOYLADENOSINE BIOSYNTHESIS PROTEIN TSAB"/>
    <property type="match status" value="1"/>
</dbReference>
<evidence type="ECO:0000256" key="5">
    <source>
        <dbReference type="ARBA" id="ARBA00023004"/>
    </source>
</evidence>
<dbReference type="Pfam" id="PF00814">
    <property type="entry name" value="TsaD"/>
    <property type="match status" value="1"/>
</dbReference>
<sequence>MKILALETSGRLGTVGLLEASDGQVVFSVERGTPSEERTARSLLPTVHQLLKEQNWRPSDIDLVAVTAGPGSFTGLRIGVVAAKTFAYAVGAQVVGVHTLAALAAPLLPNASRVWTILDAQRQELFAANFAVGAAIEEQLEPPTEIIATDAWLQQLRSGDVVTGPLLEKLQTQLPAGVNAAAESQWNPSAIAVGRLGMLKVASGGAISPLELVPDYFRKSAAEEKADAAEAV</sequence>
<dbReference type="InterPro" id="IPR043129">
    <property type="entry name" value="ATPase_NBD"/>
</dbReference>
<keyword evidence="4" id="KW-0479">Metal-binding</keyword>
<organism evidence="9 10">
    <name type="scientific">Lacipirellula parvula</name>
    <dbReference type="NCBI Taxonomy" id="2650471"/>
    <lineage>
        <taxon>Bacteria</taxon>
        <taxon>Pseudomonadati</taxon>
        <taxon>Planctomycetota</taxon>
        <taxon>Planctomycetia</taxon>
        <taxon>Pirellulales</taxon>
        <taxon>Lacipirellulaceae</taxon>
        <taxon>Lacipirellula</taxon>
    </lineage>
</organism>
<dbReference type="GO" id="GO:0005829">
    <property type="term" value="C:cytosol"/>
    <property type="evidence" value="ECO:0007669"/>
    <property type="project" value="TreeGrafter"/>
</dbReference>
<dbReference type="KEGG" id="lpav:PLANPX_2379"/>
<feature type="domain" description="Gcp-like" evidence="8">
    <location>
        <begin position="40"/>
        <end position="145"/>
    </location>
</feature>
<dbReference type="GO" id="GO:0002949">
    <property type="term" value="P:tRNA threonylcarbamoyladenosine modification"/>
    <property type="evidence" value="ECO:0007669"/>
    <property type="project" value="InterPro"/>
</dbReference>
<keyword evidence="2" id="KW-0808">Transferase</keyword>
<keyword evidence="3" id="KW-0819">tRNA processing</keyword>
<dbReference type="GO" id="GO:0061711">
    <property type="term" value="F:tRNA N(6)-L-threonylcarbamoyladenine synthase activity"/>
    <property type="evidence" value="ECO:0007669"/>
    <property type="project" value="UniProtKB-EC"/>
</dbReference>
<dbReference type="AlphaFoldDB" id="A0A5K7XA43"/>
<name>A0A5K7XA43_9BACT</name>
<comment type="catalytic activity">
    <reaction evidence="7">
        <text>L-threonylcarbamoyladenylate + adenosine(37) in tRNA = N(6)-L-threonylcarbamoyladenosine(37) in tRNA + AMP + H(+)</text>
        <dbReference type="Rhea" id="RHEA:37059"/>
        <dbReference type="Rhea" id="RHEA-COMP:10162"/>
        <dbReference type="Rhea" id="RHEA-COMP:10163"/>
        <dbReference type="ChEBI" id="CHEBI:15378"/>
        <dbReference type="ChEBI" id="CHEBI:73682"/>
        <dbReference type="ChEBI" id="CHEBI:74411"/>
        <dbReference type="ChEBI" id="CHEBI:74418"/>
        <dbReference type="ChEBI" id="CHEBI:456215"/>
        <dbReference type="EC" id="2.3.1.234"/>
    </reaction>
</comment>
<keyword evidence="6" id="KW-0012">Acyltransferase</keyword>
<evidence type="ECO:0000256" key="3">
    <source>
        <dbReference type="ARBA" id="ARBA00022694"/>
    </source>
</evidence>
<dbReference type="InterPro" id="IPR000905">
    <property type="entry name" value="Gcp-like_dom"/>
</dbReference>
<keyword evidence="5" id="KW-0408">Iron</keyword>
<gene>
    <name evidence="9" type="ORF">PLANPX_2379</name>
</gene>